<feature type="domain" description="Transposase IS200-like" evidence="1">
    <location>
        <begin position="8"/>
        <end position="143"/>
    </location>
</feature>
<dbReference type="STRING" id="1802758.A3A96_02725"/>
<dbReference type="GO" id="GO:0006313">
    <property type="term" value="P:DNA transposition"/>
    <property type="evidence" value="ECO:0007669"/>
    <property type="project" value="InterPro"/>
</dbReference>
<dbReference type="GO" id="GO:0004803">
    <property type="term" value="F:transposase activity"/>
    <property type="evidence" value="ECO:0007669"/>
    <property type="project" value="InterPro"/>
</dbReference>
<accession>A0A1G2TWG1</accession>
<dbReference type="AlphaFoldDB" id="A0A1G2TWG1"/>
<evidence type="ECO:0000313" key="3">
    <source>
        <dbReference type="Proteomes" id="UP000177707"/>
    </source>
</evidence>
<comment type="caution">
    <text evidence="2">The sequence shown here is derived from an EMBL/GenBank/DDBJ whole genome shotgun (WGS) entry which is preliminary data.</text>
</comment>
<dbReference type="Gene3D" id="3.30.70.1290">
    <property type="entry name" value="Transposase IS200-like"/>
    <property type="match status" value="1"/>
</dbReference>
<reference evidence="2 3" key="1">
    <citation type="journal article" date="2016" name="Nat. Commun.">
        <title>Thousands of microbial genomes shed light on interconnected biogeochemical processes in an aquifer system.</title>
        <authorList>
            <person name="Anantharaman K."/>
            <person name="Brown C.T."/>
            <person name="Hug L.A."/>
            <person name="Sharon I."/>
            <person name="Castelle C.J."/>
            <person name="Probst A.J."/>
            <person name="Thomas B.C."/>
            <person name="Singh A."/>
            <person name="Wilkins M.J."/>
            <person name="Karaoz U."/>
            <person name="Brodie E.L."/>
            <person name="Williams K.H."/>
            <person name="Hubbard S.S."/>
            <person name="Banfield J.F."/>
        </authorList>
    </citation>
    <scope>NUCLEOTIDE SEQUENCE [LARGE SCALE GENOMIC DNA]</scope>
</reference>
<evidence type="ECO:0000259" key="1">
    <source>
        <dbReference type="SMART" id="SM01321"/>
    </source>
</evidence>
<dbReference type="InterPro" id="IPR036515">
    <property type="entry name" value="Transposase_17_sf"/>
</dbReference>
<dbReference type="GO" id="GO:0003677">
    <property type="term" value="F:DNA binding"/>
    <property type="evidence" value="ECO:0007669"/>
    <property type="project" value="InterPro"/>
</dbReference>
<dbReference type="EMBL" id="MHWB01000011">
    <property type="protein sequence ID" value="OHB01564.1"/>
    <property type="molecule type" value="Genomic_DNA"/>
</dbReference>
<dbReference type="SUPFAM" id="SSF143422">
    <property type="entry name" value="Transposase IS200-like"/>
    <property type="match status" value="1"/>
</dbReference>
<organism evidence="2 3">
    <name type="scientific">Candidatus Zambryskibacteria bacterium RIFCSPLOWO2_01_FULL_39_39</name>
    <dbReference type="NCBI Taxonomy" id="1802758"/>
    <lineage>
        <taxon>Bacteria</taxon>
        <taxon>Candidatus Zambryskiibacteriota</taxon>
    </lineage>
</organism>
<dbReference type="Proteomes" id="UP000177707">
    <property type="component" value="Unassembled WGS sequence"/>
</dbReference>
<sequence length="222" mass="26846">MERRISFAPDEYFHVYNRGTDKRQIFYGERDYQRFIESLYLFNSTERIVLKMVPQKDRFYYDREETIVDIGVYCLMPNHFHLLLRSKGELGVSNFMQKLQTSYSMYFNKKYKRDGSLFQGSFKAQHVKGDEYLKYLFAYIHLNPIKIMDSKWKENGIRDTNEAKSFLNSYKCSSFLDYTSGDRRESSILNKQAFPDYFLKKSDFDDFIKFWLLFKNSIEKYT</sequence>
<name>A0A1G2TWG1_9BACT</name>
<dbReference type="PANTHER" id="PTHR34322">
    <property type="entry name" value="TRANSPOSASE, Y1_TNP DOMAIN-CONTAINING"/>
    <property type="match status" value="1"/>
</dbReference>
<dbReference type="InterPro" id="IPR002686">
    <property type="entry name" value="Transposase_17"/>
</dbReference>
<gene>
    <name evidence="2" type="ORF">A3A96_02725</name>
</gene>
<protein>
    <recommendedName>
        <fullName evidence="1">Transposase IS200-like domain-containing protein</fullName>
    </recommendedName>
</protein>
<dbReference type="Pfam" id="PF01797">
    <property type="entry name" value="Y1_Tnp"/>
    <property type="match status" value="1"/>
</dbReference>
<dbReference type="SMART" id="SM01321">
    <property type="entry name" value="Y1_Tnp"/>
    <property type="match status" value="1"/>
</dbReference>
<proteinExistence type="predicted"/>
<evidence type="ECO:0000313" key="2">
    <source>
        <dbReference type="EMBL" id="OHB01564.1"/>
    </source>
</evidence>
<dbReference type="PANTHER" id="PTHR34322:SF2">
    <property type="entry name" value="TRANSPOSASE IS200-LIKE DOMAIN-CONTAINING PROTEIN"/>
    <property type="match status" value="1"/>
</dbReference>